<feature type="domain" description="Aminotransferase class I/classII large" evidence="3">
    <location>
        <begin position="50"/>
        <end position="393"/>
    </location>
</feature>
<organism evidence="4 5">
    <name type="scientific">Desulfocapsa sulfexigens (strain DSM 10523 / SB164P1)</name>
    <dbReference type="NCBI Taxonomy" id="1167006"/>
    <lineage>
        <taxon>Bacteria</taxon>
        <taxon>Pseudomonadati</taxon>
        <taxon>Thermodesulfobacteriota</taxon>
        <taxon>Desulfobulbia</taxon>
        <taxon>Desulfobulbales</taxon>
        <taxon>Desulfocapsaceae</taxon>
        <taxon>Desulfocapsa</taxon>
    </lineage>
</organism>
<dbReference type="Pfam" id="PF00155">
    <property type="entry name" value="Aminotran_1_2"/>
    <property type="match status" value="1"/>
</dbReference>
<dbReference type="PANTHER" id="PTHR13693:SF3">
    <property type="entry name" value="LD36009P"/>
    <property type="match status" value="1"/>
</dbReference>
<dbReference type="OrthoDB" id="9807157at2"/>
<evidence type="ECO:0000256" key="2">
    <source>
        <dbReference type="ARBA" id="ARBA00022679"/>
    </source>
</evidence>
<sequence>MNQKRNTSPLAFPPKTVWDVEGGKAAGVYTWFKEISEELENDWVLSDNNKMLMLGGYSYLGLNKHQQINQAAIDTIQKFGTGMSGSRFLAGSTKIHSRLESKIAALHQKEGAIVYTSGYLANVSTIACLLRKNDYIICDKMNHASMIDGGRYSSAKLMRYPHHDLSRLQKILAGIPDSSRKLVIIDAIFSMSGEPADLPQIIALCKRYNAYLMVDECHSMFVLGKTGGGICEYYNINPDDIDITMATLSKSIPAAGGYVVSSAKMINYLRHESRGFIYSIALSTTMAATALKGLEIFETERQKLVNRLNSNTKIFKETLHSLNIPAGKSVTSIVPIFVGNPMKAAVAAKICHEHGLYIHAVFPPVVPAGKAILRASITASHKKEDLIMAAKTIAAILTELEHMEMPDLSGFNM</sequence>
<dbReference type="Gene3D" id="3.40.640.10">
    <property type="entry name" value="Type I PLP-dependent aspartate aminotransferase-like (Major domain)"/>
    <property type="match status" value="1"/>
</dbReference>
<comment type="cofactor">
    <cofactor evidence="1">
        <name>pyridoxal 5'-phosphate</name>
        <dbReference type="ChEBI" id="CHEBI:597326"/>
    </cofactor>
</comment>
<dbReference type="InterPro" id="IPR015424">
    <property type="entry name" value="PyrdxlP-dep_Trfase"/>
</dbReference>
<dbReference type="AlphaFoldDB" id="M1PQ98"/>
<keyword evidence="5" id="KW-1185">Reference proteome</keyword>
<accession>M1PQ98</accession>
<dbReference type="STRING" id="1167006.UWK_02011"/>
<dbReference type="InterPro" id="IPR015421">
    <property type="entry name" value="PyrdxlP-dep_Trfase_major"/>
</dbReference>
<evidence type="ECO:0000313" key="5">
    <source>
        <dbReference type="Proteomes" id="UP000011721"/>
    </source>
</evidence>
<dbReference type="PANTHER" id="PTHR13693">
    <property type="entry name" value="CLASS II AMINOTRANSFERASE/8-AMINO-7-OXONONANOATE SYNTHASE"/>
    <property type="match status" value="1"/>
</dbReference>
<protein>
    <submittedName>
        <fullName evidence="4">7-keto-8-aminopelargonate synthetase-like enzyme</fullName>
    </submittedName>
</protein>
<gene>
    <name evidence="4" type="ordered locus">UWK_02011</name>
</gene>
<dbReference type="InterPro" id="IPR015422">
    <property type="entry name" value="PyrdxlP-dep_Trfase_small"/>
</dbReference>
<evidence type="ECO:0000256" key="1">
    <source>
        <dbReference type="ARBA" id="ARBA00001933"/>
    </source>
</evidence>
<reference evidence="5" key="1">
    <citation type="journal article" date="2013" name="Stand. Genomic Sci.">
        <title>Complete genome sequence of Desulfocapsa sulfexigens, a marine deltaproteobacterium specialized in disproportionating inorganic sulfur compounds.</title>
        <authorList>
            <person name="Finster K.W."/>
            <person name="Kjeldsen K.U."/>
            <person name="Kube M."/>
            <person name="Reinhardt R."/>
            <person name="Mussmann M."/>
            <person name="Amann R."/>
            <person name="Schreiber L."/>
        </authorList>
    </citation>
    <scope>NUCLEOTIDE SEQUENCE [LARGE SCALE GENOMIC DNA]</scope>
    <source>
        <strain evidence="5">DSM 10523 / SB164P1</strain>
    </source>
</reference>
<proteinExistence type="predicted"/>
<dbReference type="eggNOG" id="COG0156">
    <property type="taxonomic scope" value="Bacteria"/>
</dbReference>
<evidence type="ECO:0000259" key="3">
    <source>
        <dbReference type="Pfam" id="PF00155"/>
    </source>
</evidence>
<dbReference type="GO" id="GO:0030170">
    <property type="term" value="F:pyridoxal phosphate binding"/>
    <property type="evidence" value="ECO:0007669"/>
    <property type="project" value="InterPro"/>
</dbReference>
<keyword evidence="2" id="KW-0808">Transferase</keyword>
<evidence type="ECO:0000313" key="4">
    <source>
        <dbReference type="EMBL" id="AGF78561.1"/>
    </source>
</evidence>
<dbReference type="InterPro" id="IPR050087">
    <property type="entry name" value="AON_synthase_class-II"/>
</dbReference>
<dbReference type="GO" id="GO:0016740">
    <property type="term" value="F:transferase activity"/>
    <property type="evidence" value="ECO:0007669"/>
    <property type="project" value="UniProtKB-KW"/>
</dbReference>
<dbReference type="Proteomes" id="UP000011721">
    <property type="component" value="Chromosome"/>
</dbReference>
<dbReference type="SUPFAM" id="SSF53383">
    <property type="entry name" value="PLP-dependent transferases"/>
    <property type="match status" value="1"/>
</dbReference>
<dbReference type="HOGENOM" id="CLU_015846_11_2_7"/>
<dbReference type="EMBL" id="CP003985">
    <property type="protein sequence ID" value="AGF78561.1"/>
    <property type="molecule type" value="Genomic_DNA"/>
</dbReference>
<name>M1PQ98_DESSD</name>
<dbReference type="RefSeq" id="WP_015404252.1">
    <property type="nucleotide sequence ID" value="NC_020304.1"/>
</dbReference>
<dbReference type="Gene3D" id="3.90.1150.10">
    <property type="entry name" value="Aspartate Aminotransferase, domain 1"/>
    <property type="match status" value="1"/>
</dbReference>
<dbReference type="KEGG" id="dsf:UWK_02011"/>
<dbReference type="InterPro" id="IPR004839">
    <property type="entry name" value="Aminotransferase_I/II_large"/>
</dbReference>